<dbReference type="EMBL" id="CAJOBC010045464">
    <property type="protein sequence ID" value="CAF4158969.1"/>
    <property type="molecule type" value="Genomic_DNA"/>
</dbReference>
<proteinExistence type="predicted"/>
<feature type="non-terminal residue" evidence="1">
    <location>
        <position position="180"/>
    </location>
</feature>
<organism evidence="1 3">
    <name type="scientific">Didymodactylos carnosus</name>
    <dbReference type="NCBI Taxonomy" id="1234261"/>
    <lineage>
        <taxon>Eukaryota</taxon>
        <taxon>Metazoa</taxon>
        <taxon>Spiralia</taxon>
        <taxon>Gnathifera</taxon>
        <taxon>Rotifera</taxon>
        <taxon>Eurotatoria</taxon>
        <taxon>Bdelloidea</taxon>
        <taxon>Philodinida</taxon>
        <taxon>Philodinidae</taxon>
        <taxon>Didymodactylos</taxon>
    </lineage>
</organism>
<dbReference type="EMBL" id="CAJNOQ010013204">
    <property type="protein sequence ID" value="CAF1316653.1"/>
    <property type="molecule type" value="Genomic_DNA"/>
</dbReference>
<sequence>LKRTLKKENFIHAEIVPLSRLLQTPTLDFGTDNRYVDTLLQTFEKGKIDDLFVTPSIQRHSVTALRKNQITITDLEEYYRDHVYIPFLTELVDNIKNRLPGMRSPRIVLLTILRSELMRTEKTSQPNTQLADKFVYQCRLHQLNDVLFHEMSTVIPVGTIVADEKCSAIRGGQVQVRTWT</sequence>
<evidence type="ECO:0000313" key="1">
    <source>
        <dbReference type="EMBL" id="CAF1316653.1"/>
    </source>
</evidence>
<accession>A0A815EVC1</accession>
<comment type="caution">
    <text evidence="1">The sequence shown here is derived from an EMBL/GenBank/DDBJ whole genome shotgun (WGS) entry which is preliminary data.</text>
</comment>
<reference evidence="1" key="1">
    <citation type="submission" date="2021-02" db="EMBL/GenBank/DDBJ databases">
        <authorList>
            <person name="Nowell W R."/>
        </authorList>
    </citation>
    <scope>NUCLEOTIDE SEQUENCE</scope>
</reference>
<dbReference type="Proteomes" id="UP000663829">
    <property type="component" value="Unassembled WGS sequence"/>
</dbReference>
<dbReference type="Proteomes" id="UP000681722">
    <property type="component" value="Unassembled WGS sequence"/>
</dbReference>
<protein>
    <submittedName>
        <fullName evidence="1">Uncharacterized protein</fullName>
    </submittedName>
</protein>
<evidence type="ECO:0000313" key="2">
    <source>
        <dbReference type="EMBL" id="CAF4158969.1"/>
    </source>
</evidence>
<name>A0A815EVC1_9BILA</name>
<evidence type="ECO:0000313" key="3">
    <source>
        <dbReference type="Proteomes" id="UP000663829"/>
    </source>
</evidence>
<keyword evidence="3" id="KW-1185">Reference proteome</keyword>
<gene>
    <name evidence="1" type="ORF">GPM918_LOCUS29267</name>
    <name evidence="2" type="ORF">SRO942_LOCUS29834</name>
</gene>
<dbReference type="AlphaFoldDB" id="A0A815EVC1"/>